<sequence>STPNGQILTHSVGVKETIKEAANMAGWKEGRQ</sequence>
<accession>X1M603</accession>
<evidence type="ECO:0000313" key="1">
    <source>
        <dbReference type="EMBL" id="GAI27027.1"/>
    </source>
</evidence>
<protein>
    <submittedName>
        <fullName evidence="1">Uncharacterized protein</fullName>
    </submittedName>
</protein>
<dbReference type="AlphaFoldDB" id="X1M603"/>
<comment type="caution">
    <text evidence="1">The sequence shown here is derived from an EMBL/GenBank/DDBJ whole genome shotgun (WGS) entry which is preliminary data.</text>
</comment>
<gene>
    <name evidence="1" type="ORF">S06H3_26188</name>
</gene>
<reference evidence="1" key="1">
    <citation type="journal article" date="2014" name="Front. Microbiol.">
        <title>High frequency of phylogenetically diverse reductive dehalogenase-homologous genes in deep subseafloor sedimentary metagenomes.</title>
        <authorList>
            <person name="Kawai M."/>
            <person name="Futagami T."/>
            <person name="Toyoda A."/>
            <person name="Takaki Y."/>
            <person name="Nishi S."/>
            <person name="Hori S."/>
            <person name="Arai W."/>
            <person name="Tsubouchi T."/>
            <person name="Morono Y."/>
            <person name="Uchiyama I."/>
            <person name="Ito T."/>
            <person name="Fujiyama A."/>
            <person name="Inagaki F."/>
            <person name="Takami H."/>
        </authorList>
    </citation>
    <scope>NUCLEOTIDE SEQUENCE</scope>
    <source>
        <strain evidence="1">Expedition CK06-06</strain>
    </source>
</reference>
<name>X1M603_9ZZZZ</name>
<dbReference type="EMBL" id="BARV01015111">
    <property type="protein sequence ID" value="GAI27027.1"/>
    <property type="molecule type" value="Genomic_DNA"/>
</dbReference>
<feature type="non-terminal residue" evidence="1">
    <location>
        <position position="1"/>
    </location>
</feature>
<proteinExistence type="predicted"/>
<organism evidence="1">
    <name type="scientific">marine sediment metagenome</name>
    <dbReference type="NCBI Taxonomy" id="412755"/>
    <lineage>
        <taxon>unclassified sequences</taxon>
        <taxon>metagenomes</taxon>
        <taxon>ecological metagenomes</taxon>
    </lineage>
</organism>